<dbReference type="EMBL" id="NPDP01000042">
    <property type="protein sequence ID" value="PJZ28330.1"/>
    <property type="molecule type" value="Genomic_DNA"/>
</dbReference>
<keyword evidence="2" id="KW-1185">Reference proteome</keyword>
<evidence type="ECO:0000313" key="1">
    <source>
        <dbReference type="EMBL" id="PJZ28330.1"/>
    </source>
</evidence>
<accession>A0ABX4N566</accession>
<name>A0ABX4N566_9LEPT</name>
<evidence type="ECO:0008006" key="3">
    <source>
        <dbReference type="Google" id="ProtNLM"/>
    </source>
</evidence>
<proteinExistence type="predicted"/>
<gene>
    <name evidence="1" type="ORF">CH378_18605</name>
</gene>
<dbReference type="Proteomes" id="UP000231919">
    <property type="component" value="Unassembled WGS sequence"/>
</dbReference>
<reference evidence="1 2" key="1">
    <citation type="submission" date="2017-07" db="EMBL/GenBank/DDBJ databases">
        <title>Leptospira spp. isolated from tropical soils.</title>
        <authorList>
            <person name="Thibeaux R."/>
            <person name="Iraola G."/>
            <person name="Ferres I."/>
            <person name="Bierque E."/>
            <person name="Girault D."/>
            <person name="Soupe-Gilbert M.-E."/>
            <person name="Picardeau M."/>
            <person name="Goarant C."/>
        </authorList>
    </citation>
    <scope>NUCLEOTIDE SEQUENCE [LARGE SCALE GENOMIC DNA]</scope>
    <source>
        <strain evidence="1 2">JW2-C-B1</strain>
    </source>
</reference>
<dbReference type="RefSeq" id="WP_100756439.1">
    <property type="nucleotide sequence ID" value="NZ_NPDP01000042.1"/>
</dbReference>
<evidence type="ECO:0000313" key="2">
    <source>
        <dbReference type="Proteomes" id="UP000231919"/>
    </source>
</evidence>
<protein>
    <recommendedName>
        <fullName evidence="3">DUF2971 domain-containing protein</fullName>
    </recommendedName>
</protein>
<organism evidence="1 2">
    <name type="scientific">Leptospira kmetyi</name>
    <dbReference type="NCBI Taxonomy" id="408139"/>
    <lineage>
        <taxon>Bacteria</taxon>
        <taxon>Pseudomonadati</taxon>
        <taxon>Spirochaetota</taxon>
        <taxon>Spirochaetia</taxon>
        <taxon>Leptospirales</taxon>
        <taxon>Leptospiraceae</taxon>
        <taxon>Leptospira</taxon>
    </lineage>
</organism>
<comment type="caution">
    <text evidence="1">The sequence shown here is derived from an EMBL/GenBank/DDBJ whole genome shotgun (WGS) entry which is preliminary data.</text>
</comment>
<sequence length="270" mass="31478">MKKGTEYLFHYTKFDTALKILEGQSLLAGKFYKSNDPMEDIGLSFYSNSFDAINSEEFSESLNSKLKKNLHFLSFSEGEYFLPIDYEYDGGKFLLEGSRPGYFYPRMWGQYGDSHTGACLVFDKERMLESVRSSLTDYEVMNSEVRYTDITDLSYFETVYESFRIDQENLKKHKIAGYISNLLKTKHRDLYFQKDLDWALEREYRILLYSNKDNISEEGVFIPIQDTLVAMFLGSKSNKNNGKMNQIIEESKFNIFEVNVGEGMILISKL</sequence>
<dbReference type="InterPro" id="IPR021352">
    <property type="entry name" value="DUF2971"/>
</dbReference>
<dbReference type="Pfam" id="PF11185">
    <property type="entry name" value="DUF2971"/>
    <property type="match status" value="1"/>
</dbReference>